<dbReference type="GO" id="GO:0003677">
    <property type="term" value="F:DNA binding"/>
    <property type="evidence" value="ECO:0007669"/>
    <property type="project" value="InterPro"/>
</dbReference>
<dbReference type="InterPro" id="IPR002857">
    <property type="entry name" value="Znf_CXXC"/>
</dbReference>
<keyword evidence="1" id="KW-0479">Metal-binding</keyword>
<evidence type="ECO:0000256" key="2">
    <source>
        <dbReference type="ARBA" id="ARBA00022771"/>
    </source>
</evidence>
<accession>A0A0D3K190</accession>
<sequence>MTPPVGGLILPRSPGESFEPKRRLSVSRPQQHIAHGVTDMESALGGLSTFVSDFKHKLNKLALARIQCADADEVSAFAEAALADHPNSAEDAGSLEHRAAMHAVHAARASLAAVEQRLQSGQLRAALVGDVVGRAFAPMAALCASVGSPAAGDMSSSALNAAGQARPWQAQPAGPPLSAGRPAERSERYVVVERRPGERSDVLRRCGNCPACRSPDCGRCRECQDKAKFGGPGIRKKPCLARLCPYKSAVINREVMREVLAPAASDSVETASPPPAETGDSQWLSAGVSSGPRVRLGADYQARFEMREALAGTSELSETGSLTATTVPLGPFRHARDRQPRPSDRMEVLAARYNKIHSATAAELRPWWQRDEAGAWCYTLQRKTRTAEQWRAALLASQSRCGELSLVAHPPPLPASVYLYFTTGSK</sequence>
<organism evidence="6 7">
    <name type="scientific">Emiliania huxleyi (strain CCMP1516)</name>
    <dbReference type="NCBI Taxonomy" id="280463"/>
    <lineage>
        <taxon>Eukaryota</taxon>
        <taxon>Haptista</taxon>
        <taxon>Haptophyta</taxon>
        <taxon>Prymnesiophyceae</taxon>
        <taxon>Isochrysidales</taxon>
        <taxon>Noelaerhabdaceae</taxon>
        <taxon>Emiliania</taxon>
    </lineage>
</organism>
<feature type="region of interest" description="Disordered" evidence="4">
    <location>
        <begin position="154"/>
        <end position="188"/>
    </location>
</feature>
<dbReference type="KEGG" id="ehx:EMIHUDRAFT_233903"/>
<evidence type="ECO:0000259" key="5">
    <source>
        <dbReference type="PROSITE" id="PS51058"/>
    </source>
</evidence>
<dbReference type="GeneID" id="17274798"/>
<feature type="region of interest" description="Disordered" evidence="4">
    <location>
        <begin position="324"/>
        <end position="343"/>
    </location>
</feature>
<protein>
    <recommendedName>
        <fullName evidence="5">CXXC-type domain-containing protein</fullName>
    </recommendedName>
</protein>
<dbReference type="PaxDb" id="2903-EOD29525"/>
<evidence type="ECO:0000256" key="1">
    <source>
        <dbReference type="ARBA" id="ARBA00022723"/>
    </source>
</evidence>
<feature type="compositionally biased region" description="Polar residues" evidence="4">
    <location>
        <begin position="279"/>
        <end position="288"/>
    </location>
</feature>
<keyword evidence="3" id="KW-0862">Zinc</keyword>
<reference evidence="7" key="1">
    <citation type="journal article" date="2013" name="Nature">
        <title>Pan genome of the phytoplankton Emiliania underpins its global distribution.</title>
        <authorList>
            <person name="Read B.A."/>
            <person name="Kegel J."/>
            <person name="Klute M.J."/>
            <person name="Kuo A."/>
            <person name="Lefebvre S.C."/>
            <person name="Maumus F."/>
            <person name="Mayer C."/>
            <person name="Miller J."/>
            <person name="Monier A."/>
            <person name="Salamov A."/>
            <person name="Young J."/>
            <person name="Aguilar M."/>
            <person name="Claverie J.M."/>
            <person name="Frickenhaus S."/>
            <person name="Gonzalez K."/>
            <person name="Herman E.K."/>
            <person name="Lin Y.C."/>
            <person name="Napier J."/>
            <person name="Ogata H."/>
            <person name="Sarno A.F."/>
            <person name="Shmutz J."/>
            <person name="Schroeder D."/>
            <person name="de Vargas C."/>
            <person name="Verret F."/>
            <person name="von Dassow P."/>
            <person name="Valentin K."/>
            <person name="Van de Peer Y."/>
            <person name="Wheeler G."/>
            <person name="Dacks J.B."/>
            <person name="Delwiche C.F."/>
            <person name="Dyhrman S.T."/>
            <person name="Glockner G."/>
            <person name="John U."/>
            <person name="Richards T."/>
            <person name="Worden A.Z."/>
            <person name="Zhang X."/>
            <person name="Grigoriev I.V."/>
            <person name="Allen A.E."/>
            <person name="Bidle K."/>
            <person name="Borodovsky M."/>
            <person name="Bowler C."/>
            <person name="Brownlee C."/>
            <person name="Cock J.M."/>
            <person name="Elias M."/>
            <person name="Gladyshev V.N."/>
            <person name="Groth M."/>
            <person name="Guda C."/>
            <person name="Hadaegh A."/>
            <person name="Iglesias-Rodriguez M.D."/>
            <person name="Jenkins J."/>
            <person name="Jones B.M."/>
            <person name="Lawson T."/>
            <person name="Leese F."/>
            <person name="Lindquist E."/>
            <person name="Lobanov A."/>
            <person name="Lomsadze A."/>
            <person name="Malik S.B."/>
            <person name="Marsh M.E."/>
            <person name="Mackinder L."/>
            <person name="Mock T."/>
            <person name="Mueller-Roeber B."/>
            <person name="Pagarete A."/>
            <person name="Parker M."/>
            <person name="Probert I."/>
            <person name="Quesneville H."/>
            <person name="Raines C."/>
            <person name="Rensing S.A."/>
            <person name="Riano-Pachon D.M."/>
            <person name="Richier S."/>
            <person name="Rokitta S."/>
            <person name="Shiraiwa Y."/>
            <person name="Soanes D.M."/>
            <person name="van der Giezen M."/>
            <person name="Wahlund T.M."/>
            <person name="Williams B."/>
            <person name="Wilson W."/>
            <person name="Wolfe G."/>
            <person name="Wurch L.L."/>
        </authorList>
    </citation>
    <scope>NUCLEOTIDE SEQUENCE</scope>
</reference>
<dbReference type="Proteomes" id="UP000013827">
    <property type="component" value="Unassembled WGS sequence"/>
</dbReference>
<dbReference type="PROSITE" id="PS51058">
    <property type="entry name" value="ZF_CXXC"/>
    <property type="match status" value="1"/>
</dbReference>
<evidence type="ECO:0000313" key="7">
    <source>
        <dbReference type="Proteomes" id="UP000013827"/>
    </source>
</evidence>
<proteinExistence type="predicted"/>
<dbReference type="AlphaFoldDB" id="A0A0D3K190"/>
<dbReference type="EnsemblProtists" id="EOD29525">
    <property type="protein sequence ID" value="EOD29525"/>
    <property type="gene ID" value="EMIHUDRAFT_233903"/>
</dbReference>
<evidence type="ECO:0000256" key="3">
    <source>
        <dbReference type="ARBA" id="ARBA00022833"/>
    </source>
</evidence>
<dbReference type="GO" id="GO:0008270">
    <property type="term" value="F:zinc ion binding"/>
    <property type="evidence" value="ECO:0007669"/>
    <property type="project" value="UniProtKB-KW"/>
</dbReference>
<keyword evidence="7" id="KW-1185">Reference proteome</keyword>
<feature type="domain" description="CXXC-type" evidence="5">
    <location>
        <begin position="195"/>
        <end position="245"/>
    </location>
</feature>
<evidence type="ECO:0000256" key="4">
    <source>
        <dbReference type="SAM" id="MobiDB-lite"/>
    </source>
</evidence>
<evidence type="ECO:0000313" key="6">
    <source>
        <dbReference type="EnsemblProtists" id="EOD29525"/>
    </source>
</evidence>
<reference evidence="6" key="2">
    <citation type="submission" date="2024-10" db="UniProtKB">
        <authorList>
            <consortium name="EnsemblProtists"/>
        </authorList>
    </citation>
    <scope>IDENTIFICATION</scope>
</reference>
<dbReference type="RefSeq" id="XP_005781954.1">
    <property type="nucleotide sequence ID" value="XM_005781897.1"/>
</dbReference>
<dbReference type="STRING" id="2903.R1ESE8"/>
<name>A0A0D3K190_EMIH1</name>
<dbReference type="HOGENOM" id="CLU_644713_0_0_1"/>
<feature type="region of interest" description="Disordered" evidence="4">
    <location>
        <begin position="264"/>
        <end position="288"/>
    </location>
</feature>
<dbReference type="eggNOG" id="KOG1084">
    <property type="taxonomic scope" value="Eukaryota"/>
</dbReference>
<feature type="region of interest" description="Disordered" evidence="4">
    <location>
        <begin position="1"/>
        <end position="27"/>
    </location>
</feature>
<dbReference type="Pfam" id="PF02008">
    <property type="entry name" value="zf-CXXC"/>
    <property type="match status" value="1"/>
</dbReference>
<keyword evidence="2" id="KW-0863">Zinc-finger</keyword>